<dbReference type="PANTHER" id="PTHR15682:SF2">
    <property type="entry name" value="UNHEALTHY RIBOSOME BIOGENESIS PROTEIN 2 HOMOLOG"/>
    <property type="match status" value="1"/>
</dbReference>
<dbReference type="AlphaFoldDB" id="A0A9P6DQ31"/>
<reference evidence="1" key="1">
    <citation type="journal article" date="2020" name="Nat. Commun.">
        <title>Large-scale genome sequencing of mycorrhizal fungi provides insights into the early evolution of symbiotic traits.</title>
        <authorList>
            <person name="Miyauchi S."/>
            <person name="Kiss E."/>
            <person name="Kuo A."/>
            <person name="Drula E."/>
            <person name="Kohler A."/>
            <person name="Sanchez-Garcia M."/>
            <person name="Morin E."/>
            <person name="Andreopoulos B."/>
            <person name="Barry K.W."/>
            <person name="Bonito G."/>
            <person name="Buee M."/>
            <person name="Carver A."/>
            <person name="Chen C."/>
            <person name="Cichocki N."/>
            <person name="Clum A."/>
            <person name="Culley D."/>
            <person name="Crous P.W."/>
            <person name="Fauchery L."/>
            <person name="Girlanda M."/>
            <person name="Hayes R.D."/>
            <person name="Keri Z."/>
            <person name="LaButti K."/>
            <person name="Lipzen A."/>
            <person name="Lombard V."/>
            <person name="Magnuson J."/>
            <person name="Maillard F."/>
            <person name="Murat C."/>
            <person name="Nolan M."/>
            <person name="Ohm R.A."/>
            <person name="Pangilinan J."/>
            <person name="Pereira M.F."/>
            <person name="Perotto S."/>
            <person name="Peter M."/>
            <person name="Pfister S."/>
            <person name="Riley R."/>
            <person name="Sitrit Y."/>
            <person name="Stielow J.B."/>
            <person name="Szollosi G."/>
            <person name="Zifcakova L."/>
            <person name="Stursova M."/>
            <person name="Spatafora J.W."/>
            <person name="Tedersoo L."/>
            <person name="Vaario L.M."/>
            <person name="Yamada A."/>
            <person name="Yan M."/>
            <person name="Wang P."/>
            <person name="Xu J."/>
            <person name="Bruns T."/>
            <person name="Baldrian P."/>
            <person name="Vilgalys R."/>
            <person name="Dunand C."/>
            <person name="Henrissat B."/>
            <person name="Grigoriev I.V."/>
            <person name="Hibbett D."/>
            <person name="Nagy L.G."/>
            <person name="Martin F.M."/>
        </authorList>
    </citation>
    <scope>NUCLEOTIDE SEQUENCE</scope>
    <source>
        <strain evidence="1">UP504</strain>
    </source>
</reference>
<dbReference type="Proteomes" id="UP000886523">
    <property type="component" value="Unassembled WGS sequence"/>
</dbReference>
<protein>
    <submittedName>
        <fullName evidence="1">Uncharacterized protein</fullName>
    </submittedName>
</protein>
<gene>
    <name evidence="1" type="ORF">BS47DRAFT_51568</name>
</gene>
<dbReference type="EMBL" id="MU129012">
    <property type="protein sequence ID" value="KAF9510696.1"/>
    <property type="molecule type" value="Genomic_DNA"/>
</dbReference>
<evidence type="ECO:0000313" key="2">
    <source>
        <dbReference type="Proteomes" id="UP000886523"/>
    </source>
</evidence>
<dbReference type="InterPro" id="IPR052609">
    <property type="entry name" value="Ribosome_Biogenesis_Reg"/>
</dbReference>
<dbReference type="PANTHER" id="PTHR15682">
    <property type="entry name" value="UNHEALTHY RIBOSOME BIOGENESIS PROTEIN 2 HOMOLOG"/>
    <property type="match status" value="1"/>
</dbReference>
<accession>A0A9P6DQ31</accession>
<keyword evidence="2" id="KW-1185">Reference proteome</keyword>
<dbReference type="GO" id="GO:0005730">
    <property type="term" value="C:nucleolus"/>
    <property type="evidence" value="ECO:0007669"/>
    <property type="project" value="TreeGrafter"/>
</dbReference>
<dbReference type="SUPFAM" id="SSF48371">
    <property type="entry name" value="ARM repeat"/>
    <property type="match status" value="1"/>
</dbReference>
<sequence>MLTSPCGNDRVEFCIGVVESNQNMMANHLASSDSFIKALKGSPDPPHPNGPSKIELATQAWIARSFYVPVNLSLITEWILSRFLKDKGRDPQTNPLLDERYWGLLFKILSEDSVHPSSAMGISKSTALWLTPLLNRMPTFPVLSTLIRNIPNLSMAVLSQSLKVFRIISPLALPKANYDALFECFCTTIAAFSKELPSPTDTDSEQEHHDPLSSLALIAVDAFVETFSEYSSKKKTYATFVENSLQDWVQCHSNLGHYVTLRNLDVRIVAVGSAVLFNSDVLRNQLGPQDPSPKTSSSATLSSFLSKINSAPTQSTLLRSILRILPPLLRFFVEYVRKYRTVIFQAGQTESRISPKSQVKQAGMDFLLMCFNVIETTSRKTEVRDFAESCWKAKLELFLVMEDEALYQSSDTKGREFVISQAVLAVELLGQSNQEGPLAEFAARFLVVLAHLDYDLVTPIIPAVLSALASFPSSIRPTALEFLELQLNYHTKTRTLDKLMHMLVKTLAEVIVETRTYSTISKGPILCAEYQDQLSLAISTFLTPSQTSSVIGMLLDTLSSLWKDHEARTALPSNLLDDTGPAKKRRRLSVDIHPFASRLSLITRLIVGTIRSLPLKALSADIIQDLGRRVVHLKDNLIRPAIRALTASVNKKQQLAVNQDEIELVGAAMLRLAYATQTAGSIWEAAPPSPNDLKEIGANLEPIFESPNVLPELAIEIARTCLQHYLPLYFPLLEPSTSFFDTLINRLEVSSEVAVQTTWTGSLSDLNKEAPTIAIALWDVLLDRWLPVLDAYASSPQIARVVDLLLEHNTYDRLEPASESSSLTLAAIIRRTLSSALLWECANIRGT</sequence>
<organism evidence="1 2">
    <name type="scientific">Hydnum rufescens UP504</name>
    <dbReference type="NCBI Taxonomy" id="1448309"/>
    <lineage>
        <taxon>Eukaryota</taxon>
        <taxon>Fungi</taxon>
        <taxon>Dikarya</taxon>
        <taxon>Basidiomycota</taxon>
        <taxon>Agaricomycotina</taxon>
        <taxon>Agaricomycetes</taxon>
        <taxon>Cantharellales</taxon>
        <taxon>Hydnaceae</taxon>
        <taxon>Hydnum</taxon>
    </lineage>
</organism>
<evidence type="ECO:0000313" key="1">
    <source>
        <dbReference type="EMBL" id="KAF9510696.1"/>
    </source>
</evidence>
<comment type="caution">
    <text evidence="1">The sequence shown here is derived from an EMBL/GenBank/DDBJ whole genome shotgun (WGS) entry which is preliminary data.</text>
</comment>
<dbReference type="InterPro" id="IPR016024">
    <property type="entry name" value="ARM-type_fold"/>
</dbReference>
<dbReference type="GO" id="GO:0042254">
    <property type="term" value="P:ribosome biogenesis"/>
    <property type="evidence" value="ECO:0007669"/>
    <property type="project" value="TreeGrafter"/>
</dbReference>
<proteinExistence type="predicted"/>
<name>A0A9P6DQ31_9AGAM</name>
<dbReference type="OrthoDB" id="160374at2759"/>